<dbReference type="PANTHER" id="PTHR43649:SF31">
    <property type="entry name" value="SN-GLYCEROL-3-PHOSPHATE-BINDING PERIPLASMIC PROTEIN UGPB"/>
    <property type="match status" value="1"/>
</dbReference>
<dbReference type="PROSITE" id="PS51257">
    <property type="entry name" value="PROKAR_LIPOPROTEIN"/>
    <property type="match status" value="1"/>
</dbReference>
<evidence type="ECO:0000313" key="5">
    <source>
        <dbReference type="EMBL" id="SDU79151.1"/>
    </source>
</evidence>
<evidence type="ECO:0000256" key="1">
    <source>
        <dbReference type="ARBA" id="ARBA00004196"/>
    </source>
</evidence>
<dbReference type="PROSITE" id="PS51318">
    <property type="entry name" value="TAT"/>
    <property type="match status" value="1"/>
</dbReference>
<dbReference type="Gene3D" id="3.40.190.10">
    <property type="entry name" value="Periplasmic binding protein-like II"/>
    <property type="match status" value="1"/>
</dbReference>
<dbReference type="RefSeq" id="WP_046771991.1">
    <property type="nucleotide sequence ID" value="NZ_LBMC01000054.1"/>
</dbReference>
<evidence type="ECO:0000313" key="6">
    <source>
        <dbReference type="Proteomes" id="UP000182977"/>
    </source>
</evidence>
<dbReference type="PANTHER" id="PTHR43649">
    <property type="entry name" value="ARABINOSE-BINDING PROTEIN-RELATED"/>
    <property type="match status" value="1"/>
</dbReference>
<keyword evidence="3" id="KW-0813">Transport</keyword>
<dbReference type="OrthoDB" id="2531053at2"/>
<dbReference type="STRING" id="419479.SAMN04488563_5938"/>
<comment type="similarity">
    <text evidence="2">Belongs to the bacterial solute-binding protein 1 family.</text>
</comment>
<dbReference type="GO" id="GO:0030313">
    <property type="term" value="C:cell envelope"/>
    <property type="evidence" value="ECO:0007669"/>
    <property type="project" value="UniProtKB-SubCell"/>
</dbReference>
<protein>
    <submittedName>
        <fullName evidence="5">Carbohydrate ABC transporter substrate-binding protein, CUT1 family</fullName>
    </submittedName>
</protein>
<dbReference type="Proteomes" id="UP000182977">
    <property type="component" value="Chromosome I"/>
</dbReference>
<organism evidence="5 6">
    <name type="scientific">Jiangella alkaliphila</name>
    <dbReference type="NCBI Taxonomy" id="419479"/>
    <lineage>
        <taxon>Bacteria</taxon>
        <taxon>Bacillati</taxon>
        <taxon>Actinomycetota</taxon>
        <taxon>Actinomycetes</taxon>
        <taxon>Jiangellales</taxon>
        <taxon>Jiangellaceae</taxon>
        <taxon>Jiangella</taxon>
    </lineage>
</organism>
<gene>
    <name evidence="5" type="ORF">SAMN04488563_5938</name>
</gene>
<reference evidence="6" key="1">
    <citation type="submission" date="2016-10" db="EMBL/GenBank/DDBJ databases">
        <authorList>
            <person name="Varghese N."/>
            <person name="Submissions S."/>
        </authorList>
    </citation>
    <scope>NUCLEOTIDE SEQUENCE [LARGE SCALE GENOMIC DNA]</scope>
    <source>
        <strain evidence="6">DSM 45079</strain>
    </source>
</reference>
<evidence type="ECO:0000256" key="3">
    <source>
        <dbReference type="ARBA" id="ARBA00022448"/>
    </source>
</evidence>
<dbReference type="SUPFAM" id="SSF53850">
    <property type="entry name" value="Periplasmic binding protein-like II"/>
    <property type="match status" value="1"/>
</dbReference>
<evidence type="ECO:0000256" key="4">
    <source>
        <dbReference type="ARBA" id="ARBA00022729"/>
    </source>
</evidence>
<dbReference type="InterPro" id="IPR050490">
    <property type="entry name" value="Bact_solute-bd_prot1"/>
</dbReference>
<proteinExistence type="inferred from homology"/>
<dbReference type="InterPro" id="IPR006311">
    <property type="entry name" value="TAT_signal"/>
</dbReference>
<dbReference type="AlphaFoldDB" id="A0A1H2LEZ2"/>
<dbReference type="InterPro" id="IPR006059">
    <property type="entry name" value="SBP"/>
</dbReference>
<dbReference type="Pfam" id="PF01547">
    <property type="entry name" value="SBP_bac_1"/>
    <property type="match status" value="1"/>
</dbReference>
<sequence>MSELMARPSLVSRRTVLAGALGAAGVLLAGCGAGGTRSGSAGTISWASWGNPGEVERLEQFNEHYSDETGVQLDYQLVTGDYVQKVRTQLVGGQAPDAFWADDSIMGQAIQSELTVNLSELAGDSGVAFAFDDYYPALASFCQAPDGSFYGVPIDANPMAFWFNKDLLAEAGITTDPAQLQEAGSWDRAALTTMLGQLKDAGITGLIYEATWWSIFSWISTFGGATFDDTGRAVFHEDPTALDALEWLFDQTKEGTAVFAGSLPEGQGVDALFYSGQLATIQYGRWILPNLEQLSFGYDIAPLPSVTGADVSSVAVLVGAMCVNTDAGDVDAAARFVAAFTDQDGARFRLSDGGNAVPALSGISEVVTEGGLPEHGSWFNDIAANAFHPTFLRDYPDRNVGLPQTMDALLRDGVDAKTFAEQTAAMVNGEQ</sequence>
<accession>A0A1H2LEZ2</accession>
<evidence type="ECO:0000256" key="2">
    <source>
        <dbReference type="ARBA" id="ARBA00008520"/>
    </source>
</evidence>
<comment type="subcellular location">
    <subcellularLocation>
        <location evidence="1">Cell envelope</location>
    </subcellularLocation>
</comment>
<dbReference type="EMBL" id="LT629791">
    <property type="protein sequence ID" value="SDU79151.1"/>
    <property type="molecule type" value="Genomic_DNA"/>
</dbReference>
<keyword evidence="6" id="KW-1185">Reference proteome</keyword>
<keyword evidence="4" id="KW-0732">Signal</keyword>
<name>A0A1H2LEZ2_9ACTN</name>